<evidence type="ECO:0000256" key="2">
    <source>
        <dbReference type="ARBA" id="ARBA00023015"/>
    </source>
</evidence>
<dbReference type="Proteomes" id="UP000822142">
    <property type="component" value="Unassembled WGS sequence"/>
</dbReference>
<dbReference type="PANTHER" id="PTHR30126:SF39">
    <property type="entry name" value="HTH-TYPE TRANSCRIPTIONAL REGULATOR CYSL"/>
    <property type="match status" value="1"/>
</dbReference>
<dbReference type="SUPFAM" id="SSF46785">
    <property type="entry name" value="Winged helix' DNA-binding domain"/>
    <property type="match status" value="1"/>
</dbReference>
<evidence type="ECO:0000256" key="3">
    <source>
        <dbReference type="ARBA" id="ARBA00023125"/>
    </source>
</evidence>
<proteinExistence type="inferred from homology"/>
<protein>
    <submittedName>
        <fullName evidence="6">LysR family transcriptional regulator</fullName>
    </submittedName>
</protein>
<dbReference type="Pfam" id="PF03466">
    <property type="entry name" value="LysR_substrate"/>
    <property type="match status" value="1"/>
</dbReference>
<evidence type="ECO:0000256" key="4">
    <source>
        <dbReference type="ARBA" id="ARBA00023163"/>
    </source>
</evidence>
<keyword evidence="4" id="KW-0804">Transcription</keyword>
<dbReference type="InterPro" id="IPR036388">
    <property type="entry name" value="WH-like_DNA-bd_sf"/>
</dbReference>
<reference evidence="6 7" key="1">
    <citation type="journal article" date="2020" name="Cell Host Microbe">
        <title>Functional and Genomic Variation between Human-Derived Isolates of Lachnospiraceae Reveals Inter- and Intra-Species Diversity.</title>
        <authorList>
            <person name="Sorbara M.T."/>
            <person name="Littmann E.R."/>
            <person name="Fontana E."/>
            <person name="Moody T.U."/>
            <person name="Kohout C.E."/>
            <person name="Gjonbalaj M."/>
            <person name="Eaton V."/>
            <person name="Seok R."/>
            <person name="Leiner I.M."/>
            <person name="Pamer E.G."/>
        </authorList>
    </citation>
    <scope>NUCLEOTIDE SEQUENCE [LARGE SCALE GENOMIC DNA]</scope>
    <source>
        <strain evidence="6 7">MSK.15.26</strain>
    </source>
</reference>
<keyword evidence="3" id="KW-0238">DNA-binding</keyword>
<accession>A0ABX2I5B2</accession>
<dbReference type="RefSeq" id="WP_173747223.1">
    <property type="nucleotide sequence ID" value="NZ_JAAITA010000001.1"/>
</dbReference>
<dbReference type="Gene3D" id="3.40.190.290">
    <property type="match status" value="1"/>
</dbReference>
<dbReference type="PANTHER" id="PTHR30126">
    <property type="entry name" value="HTH-TYPE TRANSCRIPTIONAL REGULATOR"/>
    <property type="match status" value="1"/>
</dbReference>
<dbReference type="PROSITE" id="PS50931">
    <property type="entry name" value="HTH_LYSR"/>
    <property type="match status" value="1"/>
</dbReference>
<dbReference type="Gene3D" id="1.10.10.10">
    <property type="entry name" value="Winged helix-like DNA-binding domain superfamily/Winged helix DNA-binding domain"/>
    <property type="match status" value="1"/>
</dbReference>
<dbReference type="CDD" id="cd08434">
    <property type="entry name" value="PBP2_GltC_like"/>
    <property type="match status" value="1"/>
</dbReference>
<evidence type="ECO:0000313" key="7">
    <source>
        <dbReference type="Proteomes" id="UP000822142"/>
    </source>
</evidence>
<gene>
    <name evidence="6" type="ORF">G5A70_00790</name>
</gene>
<dbReference type="PRINTS" id="PR00039">
    <property type="entry name" value="HTHLYSR"/>
</dbReference>
<dbReference type="EMBL" id="JAAITA010000001">
    <property type="protein sequence ID" value="NSJ84744.1"/>
    <property type="molecule type" value="Genomic_DNA"/>
</dbReference>
<comment type="similarity">
    <text evidence="1">Belongs to the LysR transcriptional regulatory family.</text>
</comment>
<sequence>MNLYQLRYFALLAQTGHFRKTAEQLCIAQPSLSHAISLLEKELGVTLFEKQGRRSVLTPEGTEFLKYVEKSLLALDEGILNMHHLAMGEGKIELGFLRTLGVEFVPEITRKFLEHQQGKNVCFKFNTGVTPSLIEGLKDETYDIVFCTKCENASDIEFIPVARQDLVVIVPRNHPLSKRCAISLEELAPYSQVYFSRASGLRSIVDDLFQKVQVKPQIAYEIEEDIVIAGLVSKGFGVAIVPYMTELLRMEVKILQISHPYWERNFYMATLKSHHLTPAVKNFHDYVAEHYTDNSDKQHA</sequence>
<evidence type="ECO:0000313" key="6">
    <source>
        <dbReference type="EMBL" id="NSJ84744.1"/>
    </source>
</evidence>
<dbReference type="InterPro" id="IPR036390">
    <property type="entry name" value="WH_DNA-bd_sf"/>
</dbReference>
<dbReference type="Pfam" id="PF00126">
    <property type="entry name" value="HTH_1"/>
    <property type="match status" value="1"/>
</dbReference>
<evidence type="ECO:0000256" key="1">
    <source>
        <dbReference type="ARBA" id="ARBA00009437"/>
    </source>
</evidence>
<keyword evidence="2" id="KW-0805">Transcription regulation</keyword>
<dbReference type="InterPro" id="IPR005119">
    <property type="entry name" value="LysR_subst-bd"/>
</dbReference>
<dbReference type="InterPro" id="IPR000847">
    <property type="entry name" value="LysR_HTH_N"/>
</dbReference>
<feature type="domain" description="HTH lysR-type" evidence="5">
    <location>
        <begin position="1"/>
        <end position="58"/>
    </location>
</feature>
<keyword evidence="7" id="KW-1185">Reference proteome</keyword>
<organism evidence="6 7">
    <name type="scientific">Blautia hansenii</name>
    <name type="common">Ruminococcus hansenii</name>
    <dbReference type="NCBI Taxonomy" id="1322"/>
    <lineage>
        <taxon>Bacteria</taxon>
        <taxon>Bacillati</taxon>
        <taxon>Bacillota</taxon>
        <taxon>Clostridia</taxon>
        <taxon>Lachnospirales</taxon>
        <taxon>Lachnospiraceae</taxon>
        <taxon>Blautia</taxon>
    </lineage>
</organism>
<evidence type="ECO:0000259" key="5">
    <source>
        <dbReference type="PROSITE" id="PS50931"/>
    </source>
</evidence>
<dbReference type="SUPFAM" id="SSF53850">
    <property type="entry name" value="Periplasmic binding protein-like II"/>
    <property type="match status" value="1"/>
</dbReference>
<name>A0ABX2I5B2_BLAHA</name>
<comment type="caution">
    <text evidence="6">The sequence shown here is derived from an EMBL/GenBank/DDBJ whole genome shotgun (WGS) entry which is preliminary data.</text>
</comment>